<keyword evidence="2" id="KW-1185">Reference proteome</keyword>
<dbReference type="Proteomes" id="UP000182229">
    <property type="component" value="Unassembled WGS sequence"/>
</dbReference>
<accession>A0A1L9B9H6</accession>
<comment type="caution">
    <text evidence="1">The sequence shown here is derived from an EMBL/GenBank/DDBJ whole genome shotgun (WGS) entry which is preliminary data.</text>
</comment>
<name>A0A1L9B9H6_9BACT</name>
<protein>
    <submittedName>
        <fullName evidence="1">Uncharacterized protein</fullName>
    </submittedName>
</protein>
<gene>
    <name evidence="1" type="ORF">BON30_21985</name>
</gene>
<organism evidence="1 2">
    <name type="scientific">Cystobacter ferrugineus</name>
    <dbReference type="NCBI Taxonomy" id="83449"/>
    <lineage>
        <taxon>Bacteria</taxon>
        <taxon>Pseudomonadati</taxon>
        <taxon>Myxococcota</taxon>
        <taxon>Myxococcia</taxon>
        <taxon>Myxococcales</taxon>
        <taxon>Cystobacterineae</taxon>
        <taxon>Archangiaceae</taxon>
        <taxon>Cystobacter</taxon>
    </lineage>
</organism>
<dbReference type="AlphaFoldDB" id="A0A1L9B9H6"/>
<evidence type="ECO:0000313" key="1">
    <source>
        <dbReference type="EMBL" id="OJH38891.1"/>
    </source>
</evidence>
<reference evidence="2" key="1">
    <citation type="submission" date="2016-11" db="EMBL/GenBank/DDBJ databases">
        <authorList>
            <person name="Shukria A."/>
            <person name="Stevens D.C."/>
        </authorList>
    </citation>
    <scope>NUCLEOTIDE SEQUENCE [LARGE SCALE GENOMIC DNA]</scope>
    <source>
        <strain evidence="2">Cbfe23</strain>
    </source>
</reference>
<dbReference type="EMBL" id="MPIN01000005">
    <property type="protein sequence ID" value="OJH38891.1"/>
    <property type="molecule type" value="Genomic_DNA"/>
</dbReference>
<evidence type="ECO:0000313" key="2">
    <source>
        <dbReference type="Proteomes" id="UP000182229"/>
    </source>
</evidence>
<proteinExistence type="predicted"/>
<reference evidence="1 2" key="2">
    <citation type="submission" date="2016-12" db="EMBL/GenBank/DDBJ databases">
        <title>Draft Genome Sequence of Cystobacter ferrugineus Strain Cbfe23.</title>
        <authorList>
            <person name="Akbar S."/>
            <person name="Dowd S.E."/>
            <person name="Stevens D.C."/>
        </authorList>
    </citation>
    <scope>NUCLEOTIDE SEQUENCE [LARGE SCALE GENOMIC DNA]</scope>
    <source>
        <strain evidence="1 2">Cbfe23</strain>
    </source>
</reference>
<sequence>MEHHSGQELDFRCGDSPWWRVELSVNLTQSDSCSRKIIQQSVRVVDGSTRNWLWYTRSLTEGNQPPGTAPELELVCQGDTAQVRMGTLPVAILSQPLPDSGARPALDASVTRELERRLTRPARGQPREAEALRALLADMVDADLRTLLLADLDAQREAFASGDWRPVGRADSLWKDGAAPRELQDAMPRLVREVKQARERSQPWRAIEPHRVGELRWPSRLPPFKESTLFWRGPSLCVQQEDETPDGTSPKTMRCLDPAERQWSEPQVLPSPSSRTLYWNEYGCGAICSEAGVCVPPEERAIGGIPDQGILSRQEGRWVLTSRGMKERTLSPATVNAELAQGPGGPVLGDGRYLLTGEGDSFVPLDDSDRRKWYLLEAPPPEGQWLNAVVSPDQRWVAVLSGDKHEVESSLNPPAVQLWVARLVPTSSPPGARSP</sequence>